<name>A0A804RF84_MAIZE</name>
<protein>
    <submittedName>
        <fullName evidence="2">Uncharacterized protein</fullName>
    </submittedName>
</protein>
<feature type="compositionally biased region" description="Low complexity" evidence="1">
    <location>
        <begin position="60"/>
        <end position="69"/>
    </location>
</feature>
<dbReference type="Gramene" id="Zm00001eb423150_T001">
    <property type="protein sequence ID" value="Zm00001eb423150_P001"/>
    <property type="gene ID" value="Zm00001eb423150"/>
</dbReference>
<proteinExistence type="predicted"/>
<dbReference type="AlphaFoldDB" id="A0A804RF84"/>
<evidence type="ECO:0000256" key="1">
    <source>
        <dbReference type="SAM" id="MobiDB-lite"/>
    </source>
</evidence>
<reference evidence="2" key="2">
    <citation type="submission" date="2019-07" db="EMBL/GenBank/DDBJ databases">
        <authorList>
            <person name="Seetharam A."/>
            <person name="Woodhouse M."/>
            <person name="Cannon E."/>
        </authorList>
    </citation>
    <scope>NUCLEOTIDE SEQUENCE [LARGE SCALE GENOMIC DNA]</scope>
    <source>
        <strain evidence="2">cv. B73</strain>
    </source>
</reference>
<dbReference type="Proteomes" id="UP000007305">
    <property type="component" value="Chromosome 10"/>
</dbReference>
<sequence length="98" mass="10687">MQKLGTRSMHWYTGGSMLRLDLTQSLQAGWHPQGAASRRWHHGGSGLVHPPQLSQHGHARAAAFARLASSPPPPPPAPCPETRVRFETHEPNSTTHAC</sequence>
<feature type="region of interest" description="Disordered" evidence="1">
    <location>
        <begin position="29"/>
        <end position="98"/>
    </location>
</feature>
<dbReference type="InParanoid" id="A0A804RF84"/>
<reference evidence="3" key="1">
    <citation type="journal article" date="2009" name="Science">
        <title>The B73 maize genome: complexity, diversity, and dynamics.</title>
        <authorList>
            <person name="Schnable P.S."/>
            <person name="Ware D."/>
            <person name="Fulton R.S."/>
            <person name="Stein J.C."/>
            <person name="Wei F."/>
            <person name="Pasternak S."/>
            <person name="Liang C."/>
            <person name="Zhang J."/>
            <person name="Fulton L."/>
            <person name="Graves T.A."/>
            <person name="Minx P."/>
            <person name="Reily A.D."/>
            <person name="Courtney L."/>
            <person name="Kruchowski S.S."/>
            <person name="Tomlinson C."/>
            <person name="Strong C."/>
            <person name="Delehaunty K."/>
            <person name="Fronick C."/>
            <person name="Courtney B."/>
            <person name="Rock S.M."/>
            <person name="Belter E."/>
            <person name="Du F."/>
            <person name="Kim K."/>
            <person name="Abbott R.M."/>
            <person name="Cotton M."/>
            <person name="Levy A."/>
            <person name="Marchetto P."/>
            <person name="Ochoa K."/>
            <person name="Jackson S.M."/>
            <person name="Gillam B."/>
            <person name="Chen W."/>
            <person name="Yan L."/>
            <person name="Higginbotham J."/>
            <person name="Cardenas M."/>
            <person name="Waligorski J."/>
            <person name="Applebaum E."/>
            <person name="Phelps L."/>
            <person name="Falcone J."/>
            <person name="Kanchi K."/>
            <person name="Thane T."/>
            <person name="Scimone A."/>
            <person name="Thane N."/>
            <person name="Henke J."/>
            <person name="Wang T."/>
            <person name="Ruppert J."/>
            <person name="Shah N."/>
            <person name="Rotter K."/>
            <person name="Hodges J."/>
            <person name="Ingenthron E."/>
            <person name="Cordes M."/>
            <person name="Kohlberg S."/>
            <person name="Sgro J."/>
            <person name="Delgado B."/>
            <person name="Mead K."/>
            <person name="Chinwalla A."/>
            <person name="Leonard S."/>
            <person name="Crouse K."/>
            <person name="Collura K."/>
            <person name="Kudrna D."/>
            <person name="Currie J."/>
            <person name="He R."/>
            <person name="Angelova A."/>
            <person name="Rajasekar S."/>
            <person name="Mueller T."/>
            <person name="Lomeli R."/>
            <person name="Scara G."/>
            <person name="Ko A."/>
            <person name="Delaney K."/>
            <person name="Wissotski M."/>
            <person name="Lopez G."/>
            <person name="Campos D."/>
            <person name="Braidotti M."/>
            <person name="Ashley E."/>
            <person name="Golser W."/>
            <person name="Kim H."/>
            <person name="Lee S."/>
            <person name="Lin J."/>
            <person name="Dujmic Z."/>
            <person name="Kim W."/>
            <person name="Talag J."/>
            <person name="Zuccolo A."/>
            <person name="Fan C."/>
            <person name="Sebastian A."/>
            <person name="Kramer M."/>
            <person name="Spiegel L."/>
            <person name="Nascimento L."/>
            <person name="Zutavern T."/>
            <person name="Miller B."/>
            <person name="Ambroise C."/>
            <person name="Muller S."/>
            <person name="Spooner W."/>
            <person name="Narechania A."/>
            <person name="Ren L."/>
            <person name="Wei S."/>
            <person name="Kumari S."/>
            <person name="Faga B."/>
            <person name="Levy M.J."/>
            <person name="McMahan L."/>
            <person name="Van Buren P."/>
            <person name="Vaughn M.W."/>
            <person name="Ying K."/>
            <person name="Yeh C.-T."/>
            <person name="Emrich S.J."/>
            <person name="Jia Y."/>
            <person name="Kalyanaraman A."/>
            <person name="Hsia A.-P."/>
            <person name="Barbazuk W.B."/>
            <person name="Baucom R.S."/>
            <person name="Brutnell T.P."/>
            <person name="Carpita N.C."/>
            <person name="Chaparro C."/>
            <person name="Chia J.-M."/>
            <person name="Deragon J.-M."/>
            <person name="Estill J.C."/>
            <person name="Fu Y."/>
            <person name="Jeddeloh J.A."/>
            <person name="Han Y."/>
            <person name="Lee H."/>
            <person name="Li P."/>
            <person name="Lisch D.R."/>
            <person name="Liu S."/>
            <person name="Liu Z."/>
            <person name="Nagel D.H."/>
            <person name="McCann M.C."/>
            <person name="SanMiguel P."/>
            <person name="Myers A.M."/>
            <person name="Nettleton D."/>
            <person name="Nguyen J."/>
            <person name="Penning B.W."/>
            <person name="Ponnala L."/>
            <person name="Schneider K.L."/>
            <person name="Schwartz D.C."/>
            <person name="Sharma A."/>
            <person name="Soderlund C."/>
            <person name="Springer N.M."/>
            <person name="Sun Q."/>
            <person name="Wang H."/>
            <person name="Waterman M."/>
            <person name="Westerman R."/>
            <person name="Wolfgruber T.K."/>
            <person name="Yang L."/>
            <person name="Yu Y."/>
            <person name="Zhang L."/>
            <person name="Zhou S."/>
            <person name="Zhu Q."/>
            <person name="Bennetzen J.L."/>
            <person name="Dawe R.K."/>
            <person name="Jiang J."/>
            <person name="Jiang N."/>
            <person name="Presting G.G."/>
            <person name="Wessler S.R."/>
            <person name="Aluru S."/>
            <person name="Martienssen R.A."/>
            <person name="Clifton S.W."/>
            <person name="McCombie W.R."/>
            <person name="Wing R.A."/>
            <person name="Wilson R.K."/>
        </authorList>
    </citation>
    <scope>NUCLEOTIDE SEQUENCE [LARGE SCALE GENOMIC DNA]</scope>
    <source>
        <strain evidence="3">cv. B73</strain>
    </source>
</reference>
<accession>A0A804RF84</accession>
<evidence type="ECO:0000313" key="2">
    <source>
        <dbReference type="EnsemblPlants" id="Zm00001eb423150_P001"/>
    </source>
</evidence>
<dbReference type="EnsemblPlants" id="Zm00001eb423150_T001">
    <property type="protein sequence ID" value="Zm00001eb423150_P001"/>
    <property type="gene ID" value="Zm00001eb423150"/>
</dbReference>
<keyword evidence="3" id="KW-1185">Reference proteome</keyword>
<feature type="compositionally biased region" description="Pro residues" evidence="1">
    <location>
        <begin position="70"/>
        <end position="79"/>
    </location>
</feature>
<evidence type="ECO:0000313" key="3">
    <source>
        <dbReference type="Proteomes" id="UP000007305"/>
    </source>
</evidence>
<organism evidence="2 3">
    <name type="scientific">Zea mays</name>
    <name type="common">Maize</name>
    <dbReference type="NCBI Taxonomy" id="4577"/>
    <lineage>
        <taxon>Eukaryota</taxon>
        <taxon>Viridiplantae</taxon>
        <taxon>Streptophyta</taxon>
        <taxon>Embryophyta</taxon>
        <taxon>Tracheophyta</taxon>
        <taxon>Spermatophyta</taxon>
        <taxon>Magnoliopsida</taxon>
        <taxon>Liliopsida</taxon>
        <taxon>Poales</taxon>
        <taxon>Poaceae</taxon>
        <taxon>PACMAD clade</taxon>
        <taxon>Panicoideae</taxon>
        <taxon>Andropogonodae</taxon>
        <taxon>Andropogoneae</taxon>
        <taxon>Tripsacinae</taxon>
        <taxon>Zea</taxon>
    </lineage>
</organism>
<reference evidence="2" key="3">
    <citation type="submission" date="2021-05" db="UniProtKB">
        <authorList>
            <consortium name="EnsemblPlants"/>
        </authorList>
    </citation>
    <scope>IDENTIFICATION</scope>
    <source>
        <strain evidence="2">cv. B73</strain>
    </source>
</reference>